<protein>
    <recommendedName>
        <fullName evidence="4">YapH protein</fullName>
    </recommendedName>
</protein>
<sequence length="569" mass="62114">MKFFTLILVFLTCQVILGQVGINTATPADGTALDINESDKGILIPKVALSANNSLTGISLSGTTLEEGVLVYNTQVVTGSNPLNKGFYYWNGTDQWVALGNDSDWSLNGNTIDTTNRLGSNNAFPLIVKTNNNDRFRFETNGTLRSLSNGTETSPSYSFTNSTNSGMYLATNNTDLTFTSNGDDFLSHRSFGSSSQVTFNPDGDPDMNLQIRGDSGVILNANPERENIQIGANSNPDYASLSLAHNNKGFLPNRINIADLSTFAPLVSDPLNGLIAYNSRTSSGTEGLYVWQERWNRIITTADKDYDWHVESTTNAATDITDNIYTNGSVGIGTTSIEDAASLELGATDKGLLINRVALTDASLAAPVTGVVKGTIVYNTNEDLTPSGYRNDVREGLYSWNGSRWIPQFREDRSARFGNAANRTQNLNDFTTNELELFAFNEWNDDTSLFTVAESDSQTRLTVNEDGRYRIVVAMAIVIDPTTTVVDLQLDAELRINRSGSIEFPGSPTSNNYIRNRNGVNTSSINITEIIEIQAGDEIFIHVEQAGNNGIITMRPDAGSNFFTIEKIK</sequence>
<evidence type="ECO:0008006" key="4">
    <source>
        <dbReference type="Google" id="ProtNLM"/>
    </source>
</evidence>
<evidence type="ECO:0000313" key="3">
    <source>
        <dbReference type="Proteomes" id="UP000239997"/>
    </source>
</evidence>
<keyword evidence="1" id="KW-0732">Signal</keyword>
<dbReference type="Proteomes" id="UP000239997">
    <property type="component" value="Unassembled WGS sequence"/>
</dbReference>
<organism evidence="2 3">
    <name type="scientific">Nonlabens ulvanivorans</name>
    <name type="common">Persicivirga ulvanivorans</name>
    <dbReference type="NCBI Taxonomy" id="906888"/>
    <lineage>
        <taxon>Bacteria</taxon>
        <taxon>Pseudomonadati</taxon>
        <taxon>Bacteroidota</taxon>
        <taxon>Flavobacteriia</taxon>
        <taxon>Flavobacteriales</taxon>
        <taxon>Flavobacteriaceae</taxon>
        <taxon>Nonlabens</taxon>
    </lineage>
</organism>
<accession>A0ABX5E958</accession>
<name>A0ABX5E958_NONUL</name>
<evidence type="ECO:0000256" key="1">
    <source>
        <dbReference type="SAM" id="SignalP"/>
    </source>
</evidence>
<dbReference type="RefSeq" id="WP_146128666.1">
    <property type="nucleotide sequence ID" value="NZ_JPJI01000026.1"/>
</dbReference>
<keyword evidence="3" id="KW-1185">Reference proteome</keyword>
<dbReference type="EMBL" id="PVNA01000002">
    <property type="protein sequence ID" value="PRX14423.1"/>
    <property type="molecule type" value="Genomic_DNA"/>
</dbReference>
<reference evidence="2 3" key="1">
    <citation type="submission" date="2018-03" db="EMBL/GenBank/DDBJ databases">
        <title>Genomic Encyclopedia of Archaeal and Bacterial Type Strains, Phase II (KMG-II): from individual species to whole genera.</title>
        <authorList>
            <person name="Goeker M."/>
        </authorList>
    </citation>
    <scope>NUCLEOTIDE SEQUENCE [LARGE SCALE GENOMIC DNA]</scope>
    <source>
        <strain evidence="2 3">DSM 22727</strain>
    </source>
</reference>
<proteinExistence type="predicted"/>
<evidence type="ECO:0000313" key="2">
    <source>
        <dbReference type="EMBL" id="PRX14423.1"/>
    </source>
</evidence>
<gene>
    <name evidence="2" type="ORF">LY02_01453</name>
</gene>
<feature type="chain" id="PRO_5046837196" description="YapH protein" evidence="1">
    <location>
        <begin position="19"/>
        <end position="569"/>
    </location>
</feature>
<feature type="signal peptide" evidence="1">
    <location>
        <begin position="1"/>
        <end position="18"/>
    </location>
</feature>
<comment type="caution">
    <text evidence="2">The sequence shown here is derived from an EMBL/GenBank/DDBJ whole genome shotgun (WGS) entry which is preliminary data.</text>
</comment>